<dbReference type="FunFam" id="3.40.50.300:FF:000019">
    <property type="entry name" value="Translation initiation factor IF-2"/>
    <property type="match status" value="1"/>
</dbReference>
<dbReference type="GO" id="GO:0003743">
    <property type="term" value="F:translation initiation factor activity"/>
    <property type="evidence" value="ECO:0007669"/>
    <property type="project" value="UniProtKB-KW"/>
</dbReference>
<dbReference type="SUPFAM" id="SSF52156">
    <property type="entry name" value="Initiation factor IF2/eIF5b, domain 3"/>
    <property type="match status" value="1"/>
</dbReference>
<evidence type="ECO:0000259" key="8">
    <source>
        <dbReference type="PROSITE" id="PS51722"/>
    </source>
</evidence>
<evidence type="ECO:0000256" key="7">
    <source>
        <dbReference type="SAM" id="MobiDB-lite"/>
    </source>
</evidence>
<gene>
    <name evidence="9" type="ORF">CCAP1982_LOCUS2891</name>
</gene>
<evidence type="ECO:0000256" key="5">
    <source>
        <dbReference type="ARBA" id="ARBA00023134"/>
    </source>
</evidence>
<name>A0A811U9W1_CERCA</name>
<dbReference type="SUPFAM" id="SSF52540">
    <property type="entry name" value="P-loop containing nucleoside triphosphate hydrolases"/>
    <property type="match status" value="1"/>
</dbReference>
<dbReference type="GO" id="GO:0005737">
    <property type="term" value="C:cytoplasm"/>
    <property type="evidence" value="ECO:0007669"/>
    <property type="project" value="TreeGrafter"/>
</dbReference>
<keyword evidence="10" id="KW-1185">Reference proteome</keyword>
<dbReference type="InterPro" id="IPR053905">
    <property type="entry name" value="EF-G-like_DII"/>
</dbReference>
<evidence type="ECO:0000313" key="9">
    <source>
        <dbReference type="EMBL" id="CAD6994125.1"/>
    </source>
</evidence>
<reference evidence="9" key="1">
    <citation type="submission" date="2020-11" db="EMBL/GenBank/DDBJ databases">
        <authorList>
            <person name="Whitehead M."/>
        </authorList>
    </citation>
    <scope>NUCLEOTIDE SEQUENCE</scope>
    <source>
        <strain evidence="9">EGII</strain>
    </source>
</reference>
<dbReference type="NCBIfam" id="TIGR00231">
    <property type="entry name" value="small_GTP"/>
    <property type="match status" value="1"/>
</dbReference>
<dbReference type="SUPFAM" id="SSF50447">
    <property type="entry name" value="Translation proteins"/>
    <property type="match status" value="2"/>
</dbReference>
<dbReference type="CDD" id="cd03692">
    <property type="entry name" value="mtIF2_IVc"/>
    <property type="match status" value="1"/>
</dbReference>
<dbReference type="InterPro" id="IPR000795">
    <property type="entry name" value="T_Tr_GTP-bd_dom"/>
</dbReference>
<keyword evidence="4" id="KW-0648">Protein biosynthesis</keyword>
<evidence type="ECO:0000256" key="4">
    <source>
        <dbReference type="ARBA" id="ARBA00022917"/>
    </source>
</evidence>
<comment type="function">
    <text evidence="6">One of the essential components for the initiation of protein synthesis. Protects formylmethionyl-tRNA from spontaneous hydrolysis and promotes its binding to the 30S ribosomal subunits. Also involved in the hydrolysis of GTP during the formation of the 70S ribosomal complex.</text>
</comment>
<feature type="domain" description="Tr-type G" evidence="8">
    <location>
        <begin position="183"/>
        <end position="357"/>
    </location>
</feature>
<dbReference type="CDD" id="cd03702">
    <property type="entry name" value="IF2_mtIF2_II"/>
    <property type="match status" value="1"/>
</dbReference>
<dbReference type="FunFam" id="3.40.50.10050:FF:000001">
    <property type="entry name" value="Translation initiation factor IF-2"/>
    <property type="match status" value="1"/>
</dbReference>
<dbReference type="GO" id="GO:0003924">
    <property type="term" value="F:GTPase activity"/>
    <property type="evidence" value="ECO:0007669"/>
    <property type="project" value="InterPro"/>
</dbReference>
<evidence type="ECO:0000256" key="3">
    <source>
        <dbReference type="ARBA" id="ARBA00022741"/>
    </source>
</evidence>
<proteinExistence type="inferred from homology"/>
<dbReference type="OrthoDB" id="361630at2759"/>
<comment type="caution">
    <text evidence="9">The sequence shown here is derived from an EMBL/GenBank/DDBJ whole genome shotgun (WGS) entry which is preliminary data.</text>
</comment>
<accession>A0A811U9W1</accession>
<evidence type="ECO:0000256" key="2">
    <source>
        <dbReference type="ARBA" id="ARBA00022540"/>
    </source>
</evidence>
<keyword evidence="3" id="KW-0547">Nucleotide-binding</keyword>
<dbReference type="FunFam" id="2.40.30.10:FF:000007">
    <property type="entry name" value="Translation initiation factor IF-2"/>
    <property type="match status" value="1"/>
</dbReference>
<dbReference type="AlphaFoldDB" id="A0A811U9W1"/>
<dbReference type="InterPro" id="IPR023115">
    <property type="entry name" value="TIF_IF2_dom3"/>
</dbReference>
<dbReference type="InterPro" id="IPR036925">
    <property type="entry name" value="TIF_IF2_dom3_sf"/>
</dbReference>
<keyword evidence="2" id="KW-0396">Initiation factor</keyword>
<comment type="similarity">
    <text evidence="1">Belongs to the TRAFAC class translation factor GTPase superfamily. Classic translation factor GTPase family. IF-2 subfamily.</text>
</comment>
<dbReference type="PANTHER" id="PTHR43381">
    <property type="entry name" value="TRANSLATION INITIATION FACTOR IF-2-RELATED"/>
    <property type="match status" value="1"/>
</dbReference>
<organism evidence="9 10">
    <name type="scientific">Ceratitis capitata</name>
    <name type="common">Mediterranean fruit fly</name>
    <name type="synonym">Tephritis capitata</name>
    <dbReference type="NCBI Taxonomy" id="7213"/>
    <lineage>
        <taxon>Eukaryota</taxon>
        <taxon>Metazoa</taxon>
        <taxon>Ecdysozoa</taxon>
        <taxon>Arthropoda</taxon>
        <taxon>Hexapoda</taxon>
        <taxon>Insecta</taxon>
        <taxon>Pterygota</taxon>
        <taxon>Neoptera</taxon>
        <taxon>Endopterygota</taxon>
        <taxon>Diptera</taxon>
        <taxon>Brachycera</taxon>
        <taxon>Muscomorpha</taxon>
        <taxon>Tephritoidea</taxon>
        <taxon>Tephritidae</taxon>
        <taxon>Ceratitis</taxon>
        <taxon>Ceratitis</taxon>
    </lineage>
</organism>
<dbReference type="FunFam" id="2.40.30.10:FF:000119">
    <property type="entry name" value="Blast:Translation initiation factor IF-2, mitochondrial"/>
    <property type="match status" value="1"/>
</dbReference>
<evidence type="ECO:0000256" key="6">
    <source>
        <dbReference type="ARBA" id="ARBA00025162"/>
    </source>
</evidence>
<feature type="compositionally biased region" description="Pro residues" evidence="7">
    <location>
        <begin position="172"/>
        <end position="184"/>
    </location>
</feature>
<dbReference type="InterPro" id="IPR005225">
    <property type="entry name" value="Small_GTP-bd"/>
</dbReference>
<dbReference type="Gene3D" id="3.40.50.300">
    <property type="entry name" value="P-loop containing nucleotide triphosphate hydrolases"/>
    <property type="match status" value="1"/>
</dbReference>
<dbReference type="Pfam" id="PF00009">
    <property type="entry name" value="GTP_EFTU"/>
    <property type="match status" value="1"/>
</dbReference>
<dbReference type="InterPro" id="IPR027417">
    <property type="entry name" value="P-loop_NTPase"/>
</dbReference>
<dbReference type="CDD" id="cd01887">
    <property type="entry name" value="IF2_eIF5B"/>
    <property type="match status" value="1"/>
</dbReference>
<evidence type="ECO:0000313" key="10">
    <source>
        <dbReference type="Proteomes" id="UP000606786"/>
    </source>
</evidence>
<dbReference type="PROSITE" id="PS51722">
    <property type="entry name" value="G_TR_2"/>
    <property type="match status" value="1"/>
</dbReference>
<dbReference type="Proteomes" id="UP000606786">
    <property type="component" value="Unassembled WGS sequence"/>
</dbReference>
<dbReference type="Gene3D" id="3.40.50.10050">
    <property type="entry name" value="Translation initiation factor IF- 2, domain 3"/>
    <property type="match status" value="1"/>
</dbReference>
<dbReference type="Pfam" id="PF22042">
    <property type="entry name" value="EF-G_D2"/>
    <property type="match status" value="1"/>
</dbReference>
<dbReference type="Gene3D" id="2.40.30.10">
    <property type="entry name" value="Translation factors"/>
    <property type="match status" value="2"/>
</dbReference>
<dbReference type="InterPro" id="IPR009000">
    <property type="entry name" value="Transl_B-barrel_sf"/>
</dbReference>
<protein>
    <submittedName>
        <fullName evidence="9">(Mediterranean fruit fly) hypothetical protein</fullName>
    </submittedName>
</protein>
<dbReference type="EMBL" id="CAJHJT010000001">
    <property type="protein sequence ID" value="CAD6994125.1"/>
    <property type="molecule type" value="Genomic_DNA"/>
</dbReference>
<dbReference type="Pfam" id="PF11987">
    <property type="entry name" value="IF-2"/>
    <property type="match status" value="1"/>
</dbReference>
<feature type="region of interest" description="Disordered" evidence="7">
    <location>
        <begin position="151"/>
        <end position="184"/>
    </location>
</feature>
<keyword evidence="5" id="KW-0342">GTP-binding</keyword>
<evidence type="ECO:0000256" key="1">
    <source>
        <dbReference type="ARBA" id="ARBA00007733"/>
    </source>
</evidence>
<sequence>MFFRAFVRTIARSHYCSTRYCRSSIGQHLAISAPGSPVTTVIKNNATRRNIYTCDVLCKRRKTGEEKKSDRIIEYSPKKKKHGAKLEGIVDVWRHISVQELANSMQRSLEDVQEIMLYVKGADNIEPNARLDDLKIIQEIVNKSGAKTRIVSAPEDDSVDSDELGKHHDITPRPPAPPELLKPRPPVVTVMGHVDHGKTTLLDSLRGAAVAAGEAGGITQHIGAFTVKLDNGEQVTFLDTPGHAAFSAMRARGAHVTDIIVLVIAAEDGVMAQTREVIQLALNEKVPIIVAINKIDKPEADIEKTKRDLMQMGLVLEDQGGDIQAIPISALKGTNLELLTEAVSTQATIMGLKAEPTGLIEGVVVESKTDPNRGKLSTAIVTRGTLRKGAVLVSGLAHAKVRGLFDHNGKPMTQALPGTPVEILGWRELPLAGDIILEVESEKKAHSVLRWREHEAKHHKAEEAIDEIRKKEEEHLTKYRAERDARRLAGKFRMRYGPREKEIVDHDDVPRVSIIVKGDVHGSVEALLDVFDTYTSNERCQLDVVHYGVGNVTEGDIELAKTFNAIIYGFSVPAPTNAPKSVAIRCYDVIYRLIDDLKKELSSKLPPVEVEEVVGEANVLQQFFINEGRKEVPVAGCRCVKGLLKKAHKFRLLRNDEVLYEGHLESMRHLKNEVDSIKKDVECGLRFKDPKILPQPGDTIICYTTRLEEQETDWDPGF</sequence>
<dbReference type="InterPro" id="IPR044145">
    <property type="entry name" value="IF2_II"/>
</dbReference>
<dbReference type="InterPro" id="IPR015760">
    <property type="entry name" value="TIF_IF2"/>
</dbReference>
<dbReference type="GO" id="GO:0005525">
    <property type="term" value="F:GTP binding"/>
    <property type="evidence" value="ECO:0007669"/>
    <property type="project" value="UniProtKB-KW"/>
</dbReference>
<dbReference type="PANTHER" id="PTHR43381:SF20">
    <property type="entry name" value="TRANSLATION INITIATION FACTOR IF-2, MITOCHONDRIAL"/>
    <property type="match status" value="1"/>
</dbReference>